<accession>A0A9X3CFG4</accession>
<keyword evidence="1" id="KW-0973">c-di-GMP</keyword>
<keyword evidence="5" id="KW-0966">Cell projection</keyword>
<feature type="domain" description="Type III secretion system flagellar brake protein YcgR PilZN" evidence="4">
    <location>
        <begin position="17"/>
        <end position="106"/>
    </location>
</feature>
<evidence type="ECO:0000313" key="6">
    <source>
        <dbReference type="Proteomes" id="UP001155586"/>
    </source>
</evidence>
<evidence type="ECO:0000313" key="5">
    <source>
        <dbReference type="EMBL" id="MCW8334868.1"/>
    </source>
</evidence>
<dbReference type="Proteomes" id="UP001155586">
    <property type="component" value="Unassembled WGS sequence"/>
</dbReference>
<reference evidence="5" key="1">
    <citation type="submission" date="2022-02" db="EMBL/GenBank/DDBJ databases">
        <title>Vibrio sp. nov., a new bacterium isolated from Bohai sea, China.</title>
        <authorList>
            <person name="Yuan Y."/>
        </authorList>
    </citation>
    <scope>NUCLEOTIDE SEQUENCE</scope>
    <source>
        <strain evidence="5">DBSS07</strain>
    </source>
</reference>
<organism evidence="5 6">
    <name type="scientific">Vibrio paucivorans</name>
    <dbReference type="NCBI Taxonomy" id="2829489"/>
    <lineage>
        <taxon>Bacteria</taxon>
        <taxon>Pseudomonadati</taxon>
        <taxon>Pseudomonadota</taxon>
        <taxon>Gammaproteobacteria</taxon>
        <taxon>Vibrionales</taxon>
        <taxon>Vibrionaceae</taxon>
        <taxon>Vibrio</taxon>
    </lineage>
</organism>
<dbReference type="InterPro" id="IPR009926">
    <property type="entry name" value="T3SS_YcgR_PilZN"/>
</dbReference>
<evidence type="ECO:0000256" key="3">
    <source>
        <dbReference type="ARBA" id="ARBA00023143"/>
    </source>
</evidence>
<proteinExistence type="predicted"/>
<dbReference type="Gene3D" id="2.30.110.10">
    <property type="entry name" value="Electron Transport, Fmn-binding Protein, Chain A"/>
    <property type="match status" value="1"/>
</dbReference>
<dbReference type="Pfam" id="PF12945">
    <property type="entry name" value="PilZNR"/>
    <property type="match status" value="1"/>
</dbReference>
<keyword evidence="5" id="KW-0969">Cilium</keyword>
<dbReference type="SUPFAM" id="SSF141371">
    <property type="entry name" value="PilZ domain-like"/>
    <property type="match status" value="1"/>
</dbReference>
<comment type="caution">
    <text evidence="5">The sequence shown here is derived from an EMBL/GenBank/DDBJ whole genome shotgun (WGS) entry which is preliminary data.</text>
</comment>
<dbReference type="EMBL" id="JAKRRX010000079">
    <property type="protein sequence ID" value="MCW8334868.1"/>
    <property type="molecule type" value="Genomic_DNA"/>
</dbReference>
<evidence type="ECO:0000256" key="2">
    <source>
        <dbReference type="ARBA" id="ARBA00022741"/>
    </source>
</evidence>
<feature type="non-terminal residue" evidence="5">
    <location>
        <position position="116"/>
    </location>
</feature>
<keyword evidence="5" id="KW-0282">Flagellum</keyword>
<keyword evidence="2" id="KW-0547">Nucleotide-binding</keyword>
<dbReference type="GO" id="GO:0000166">
    <property type="term" value="F:nucleotide binding"/>
    <property type="evidence" value="ECO:0007669"/>
    <property type="project" value="UniProtKB-KW"/>
</dbReference>
<dbReference type="RefSeq" id="WP_265688195.1">
    <property type="nucleotide sequence ID" value="NZ_JAKRRX010000079.1"/>
</dbReference>
<evidence type="ECO:0000256" key="1">
    <source>
        <dbReference type="ARBA" id="ARBA00022636"/>
    </source>
</evidence>
<gene>
    <name evidence="5" type="ORF">MD483_13665</name>
</gene>
<evidence type="ECO:0000259" key="4">
    <source>
        <dbReference type="Pfam" id="PF12945"/>
    </source>
</evidence>
<dbReference type="InterPro" id="IPR012349">
    <property type="entry name" value="Split_barrel_FMN-bd"/>
</dbReference>
<name>A0A9X3CFG4_9VIBR</name>
<keyword evidence="3" id="KW-0975">Bacterial flagellum</keyword>
<protein>
    <submittedName>
        <fullName evidence="5">Flagellar brake protein</fullName>
    </submittedName>
</protein>
<sequence>MPSTHQSIDELYTLLTPGLKLSVVIEFGPNDQFTFATHLIGFKHGAFIILDVPMKVRSSLVMRTIDNVSIVVRGISNSKLGHIIAFKTTILTSTTKPANLMFLRPPQRFASKPTRA</sequence>
<dbReference type="AlphaFoldDB" id="A0A9X3CFG4"/>
<keyword evidence="6" id="KW-1185">Reference proteome</keyword>